<dbReference type="KEGG" id="efal:FH779_03005"/>
<dbReference type="STRING" id="343874.GCA_000805695_00262"/>
<feature type="domain" description="YetF C-terminal" evidence="8">
    <location>
        <begin position="82"/>
        <end position="151"/>
    </location>
</feature>
<comment type="subcellular location">
    <subcellularLocation>
        <location evidence="1">Cell membrane</location>
        <topology evidence="1">Multi-pass membrane protein</topology>
    </subcellularLocation>
</comment>
<dbReference type="EMBL" id="UFXS01000001">
    <property type="protein sequence ID" value="STD54614.1"/>
    <property type="molecule type" value="Genomic_DNA"/>
</dbReference>
<reference evidence="9 12" key="2">
    <citation type="submission" date="2019-06" db="EMBL/GenBank/DDBJ databases">
        <title>Emergence of pandrug resistant Empedobacter falsenii in China.</title>
        <authorList>
            <person name="Dong N."/>
            <person name="Chen S."/>
            <person name="Zhang R."/>
        </authorList>
    </citation>
    <scope>NUCLEOTIDE SEQUENCE [LARGE SCALE GENOMIC DNA]</scope>
    <source>
        <strain evidence="9 12">1681-1</strain>
    </source>
</reference>
<dbReference type="InterPro" id="IPR007353">
    <property type="entry name" value="DUF421"/>
</dbReference>
<keyword evidence="12" id="KW-1185">Reference proteome</keyword>
<evidence type="ECO:0000256" key="3">
    <source>
        <dbReference type="ARBA" id="ARBA00022475"/>
    </source>
</evidence>
<dbReference type="Proteomes" id="UP000254737">
    <property type="component" value="Unassembled WGS sequence"/>
</dbReference>
<evidence type="ECO:0000256" key="7">
    <source>
        <dbReference type="SAM" id="Phobius"/>
    </source>
</evidence>
<dbReference type="GO" id="GO:0005886">
    <property type="term" value="C:plasma membrane"/>
    <property type="evidence" value="ECO:0007669"/>
    <property type="project" value="UniProtKB-SubCell"/>
</dbReference>
<comment type="similarity">
    <text evidence="2">Belongs to the UPF0702 family.</text>
</comment>
<keyword evidence="3" id="KW-1003">Cell membrane</keyword>
<dbReference type="AlphaFoldDB" id="A0A376G2S5"/>
<organism evidence="10 11">
    <name type="scientific">Empedobacter falsenii</name>
    <dbReference type="NCBI Taxonomy" id="343874"/>
    <lineage>
        <taxon>Bacteria</taxon>
        <taxon>Pseudomonadati</taxon>
        <taxon>Bacteroidota</taxon>
        <taxon>Flavobacteriia</taxon>
        <taxon>Flavobacteriales</taxon>
        <taxon>Weeksellaceae</taxon>
        <taxon>Empedobacter</taxon>
    </lineage>
</organism>
<feature type="transmembrane region" description="Helical" evidence="7">
    <location>
        <begin position="6"/>
        <end position="26"/>
    </location>
</feature>
<gene>
    <name evidence="10" type="primary">yetF</name>
    <name evidence="9" type="ORF">FH779_03005</name>
    <name evidence="10" type="ORF">NCTC13456_01109</name>
</gene>
<evidence type="ECO:0000313" key="10">
    <source>
        <dbReference type="EMBL" id="STD54614.1"/>
    </source>
</evidence>
<dbReference type="Pfam" id="PF04239">
    <property type="entry name" value="DUF421"/>
    <property type="match status" value="1"/>
</dbReference>
<evidence type="ECO:0000313" key="11">
    <source>
        <dbReference type="Proteomes" id="UP000254737"/>
    </source>
</evidence>
<evidence type="ECO:0000256" key="4">
    <source>
        <dbReference type="ARBA" id="ARBA00022692"/>
    </source>
</evidence>
<keyword evidence="4 7" id="KW-0812">Transmembrane</keyword>
<dbReference type="PANTHER" id="PTHR34582:SF6">
    <property type="entry name" value="UPF0702 TRANSMEMBRANE PROTEIN YCAP"/>
    <property type="match status" value="1"/>
</dbReference>
<dbReference type="GeneID" id="78400404"/>
<dbReference type="RefSeq" id="WP_114999233.1">
    <property type="nucleotide sequence ID" value="NZ_CP040908.1"/>
</dbReference>
<name>A0A376G2S5_9FLAO</name>
<evidence type="ECO:0000256" key="1">
    <source>
        <dbReference type="ARBA" id="ARBA00004651"/>
    </source>
</evidence>
<proteinExistence type="inferred from homology"/>
<sequence length="172" mass="19419">MEGYLGIVLRCISVYFFMLIALRIFGKQQLSQLNTADVILILLISNAVQNAMVGSDSSLQGGLIAAFVLFLLNFIVKKILLKNKFLGNLIEQKPEILIRNGKADFTMLCKLGINSEELNEAMREHGVEHIKDVKLAMMEIDGNISIVTTDKNQFKETHYKRKHNHKNLQGTN</sequence>
<dbReference type="Gene3D" id="3.30.240.20">
    <property type="entry name" value="bsu07140 like domains"/>
    <property type="match status" value="1"/>
</dbReference>
<evidence type="ECO:0000313" key="9">
    <source>
        <dbReference type="EMBL" id="QLL57117.1"/>
    </source>
</evidence>
<evidence type="ECO:0000313" key="12">
    <source>
        <dbReference type="Proteomes" id="UP000510643"/>
    </source>
</evidence>
<dbReference type="InterPro" id="IPR023090">
    <property type="entry name" value="UPF0702_alpha/beta_dom_sf"/>
</dbReference>
<evidence type="ECO:0000259" key="8">
    <source>
        <dbReference type="Pfam" id="PF04239"/>
    </source>
</evidence>
<accession>A0A376G2S5</accession>
<dbReference type="PANTHER" id="PTHR34582">
    <property type="entry name" value="UPF0702 TRANSMEMBRANE PROTEIN YCAP"/>
    <property type="match status" value="1"/>
</dbReference>
<dbReference type="EMBL" id="CP040908">
    <property type="protein sequence ID" value="QLL57117.1"/>
    <property type="molecule type" value="Genomic_DNA"/>
</dbReference>
<dbReference type="Proteomes" id="UP000510643">
    <property type="component" value="Chromosome"/>
</dbReference>
<feature type="transmembrane region" description="Helical" evidence="7">
    <location>
        <begin position="58"/>
        <end position="76"/>
    </location>
</feature>
<keyword evidence="5 7" id="KW-1133">Transmembrane helix</keyword>
<reference evidence="10 11" key="1">
    <citation type="submission" date="2018-06" db="EMBL/GenBank/DDBJ databases">
        <authorList>
            <consortium name="Pathogen Informatics"/>
            <person name="Doyle S."/>
        </authorList>
    </citation>
    <scope>NUCLEOTIDE SEQUENCE [LARGE SCALE GENOMIC DNA]</scope>
    <source>
        <strain evidence="10 11">NCTC13456</strain>
    </source>
</reference>
<evidence type="ECO:0000256" key="5">
    <source>
        <dbReference type="ARBA" id="ARBA00022989"/>
    </source>
</evidence>
<evidence type="ECO:0000256" key="6">
    <source>
        <dbReference type="ARBA" id="ARBA00023136"/>
    </source>
</evidence>
<evidence type="ECO:0000256" key="2">
    <source>
        <dbReference type="ARBA" id="ARBA00006448"/>
    </source>
</evidence>
<protein>
    <submittedName>
        <fullName evidence="9">DUF421 domain-containing protein</fullName>
    </submittedName>
    <submittedName>
        <fullName evidence="10">Protein of uncharacterized function (DUF421)</fullName>
    </submittedName>
</protein>
<keyword evidence="6 7" id="KW-0472">Membrane</keyword>